<comment type="caution">
    <text evidence="2">The sequence shown here is derived from an EMBL/GenBank/DDBJ whole genome shotgun (WGS) entry which is preliminary data.</text>
</comment>
<proteinExistence type="predicted"/>
<sequence length="411" mass="43569">MDVAVASDLTEEIRRGVDDAAPRITEVRLTEEIRRGVDDAAPRITEVRLTAFKSFRDEVLPLGPLTILTGLNGAGKSNALDAIEVLAGLASGASLSFVLRETRGGAEGSAPHGTSRIELGCTVELDGAGYRWDLTIDVAGEPRVARESLTAATGISAVRAALVGVFHLDPIPARMRQFVPAHQVRLRRDADNLSATMASLSEQHPGEFNGLVALADRLQGGRVPGIDFERTTLDDVMFTLRERSAVGADTGSTPAREVSDGLLRVLAVGCAVGATRDHLDLPAPPHPGVVSARPLLVVEEVENGLHPSQAGYVLDLVRDAATQQTKSILLTTHSSALLDDATGALNDDILVCYRAPATGYSHIARLPELEGYLDAMISGPIGRNVASGRLTGPISEEIDRHGLDDLFGIDR</sequence>
<reference evidence="3" key="1">
    <citation type="journal article" date="2019" name="Int. J. Syst. Evol. Microbiol.">
        <title>The Global Catalogue of Microorganisms (GCM) 10K type strain sequencing project: providing services to taxonomists for standard genome sequencing and annotation.</title>
        <authorList>
            <consortium name="The Broad Institute Genomics Platform"/>
            <consortium name="The Broad Institute Genome Sequencing Center for Infectious Disease"/>
            <person name="Wu L."/>
            <person name="Ma J."/>
        </authorList>
    </citation>
    <scope>NUCLEOTIDE SEQUENCE [LARGE SCALE GENOMIC DNA]</scope>
    <source>
        <strain evidence="3">JCM 17688</strain>
    </source>
</reference>
<dbReference type="PANTHER" id="PTHR43581">
    <property type="entry name" value="ATP/GTP PHOSPHATASE"/>
    <property type="match status" value="1"/>
</dbReference>
<feature type="domain" description="ATPase AAA-type core" evidence="1">
    <location>
        <begin position="65"/>
        <end position="113"/>
    </location>
</feature>
<protein>
    <recommendedName>
        <fullName evidence="1">ATPase AAA-type core domain-containing protein</fullName>
    </recommendedName>
</protein>
<dbReference type="Gene3D" id="3.40.50.300">
    <property type="entry name" value="P-loop containing nucleotide triphosphate hydrolases"/>
    <property type="match status" value="2"/>
</dbReference>
<dbReference type="Proteomes" id="UP001500635">
    <property type="component" value="Unassembled WGS sequence"/>
</dbReference>
<dbReference type="InterPro" id="IPR003959">
    <property type="entry name" value="ATPase_AAA_core"/>
</dbReference>
<dbReference type="EMBL" id="BAABFR010000034">
    <property type="protein sequence ID" value="GAA4393796.1"/>
    <property type="molecule type" value="Genomic_DNA"/>
</dbReference>
<evidence type="ECO:0000313" key="3">
    <source>
        <dbReference type="Proteomes" id="UP001500635"/>
    </source>
</evidence>
<accession>A0ABP8JPF8</accession>
<evidence type="ECO:0000259" key="1">
    <source>
        <dbReference type="Pfam" id="PF13304"/>
    </source>
</evidence>
<gene>
    <name evidence="2" type="ORF">GCM10023147_24860</name>
</gene>
<dbReference type="Pfam" id="PF13304">
    <property type="entry name" value="AAA_21"/>
    <property type="match status" value="2"/>
</dbReference>
<dbReference type="SUPFAM" id="SSF52540">
    <property type="entry name" value="P-loop containing nucleoside triphosphate hydrolases"/>
    <property type="match status" value="1"/>
</dbReference>
<dbReference type="InterPro" id="IPR027417">
    <property type="entry name" value="P-loop_NTPase"/>
</dbReference>
<feature type="domain" description="ATPase AAA-type core" evidence="1">
    <location>
        <begin position="249"/>
        <end position="339"/>
    </location>
</feature>
<name>A0ABP8JPF8_9ACTN</name>
<dbReference type="InterPro" id="IPR051396">
    <property type="entry name" value="Bact_Antivir_Def_Nuclease"/>
</dbReference>
<dbReference type="PANTHER" id="PTHR43581:SF3">
    <property type="entry name" value="AAA+ ATPASE DOMAIN-CONTAINING PROTEIN"/>
    <property type="match status" value="1"/>
</dbReference>
<evidence type="ECO:0000313" key="2">
    <source>
        <dbReference type="EMBL" id="GAA4393796.1"/>
    </source>
</evidence>
<keyword evidence="3" id="KW-1185">Reference proteome</keyword>
<organism evidence="2 3">
    <name type="scientific">Tsukamurella soli</name>
    <dbReference type="NCBI Taxonomy" id="644556"/>
    <lineage>
        <taxon>Bacteria</taxon>
        <taxon>Bacillati</taxon>
        <taxon>Actinomycetota</taxon>
        <taxon>Actinomycetes</taxon>
        <taxon>Mycobacteriales</taxon>
        <taxon>Tsukamurellaceae</taxon>
        <taxon>Tsukamurella</taxon>
    </lineage>
</organism>